<feature type="transmembrane region" description="Helical" evidence="13">
    <location>
        <begin position="176"/>
        <end position="195"/>
    </location>
</feature>
<evidence type="ECO:0000256" key="13">
    <source>
        <dbReference type="SAM" id="Phobius"/>
    </source>
</evidence>
<keyword evidence="5 13" id="KW-0812">Transmembrane</keyword>
<dbReference type="InterPro" id="IPR010617">
    <property type="entry name" value="TMEM175-like"/>
</dbReference>
<name>A0A0B8QXH0_LACLL</name>
<keyword evidence="7" id="KW-0630">Potassium</keyword>
<dbReference type="GO" id="GO:0005267">
    <property type="term" value="F:potassium channel activity"/>
    <property type="evidence" value="ECO:0007669"/>
    <property type="project" value="UniProtKB-KW"/>
</dbReference>
<evidence type="ECO:0000313" key="14">
    <source>
        <dbReference type="EMBL" id="GAM81777.1"/>
    </source>
</evidence>
<keyword evidence="3" id="KW-0813">Transport</keyword>
<dbReference type="GO" id="GO:0015252">
    <property type="term" value="F:proton channel activity"/>
    <property type="evidence" value="ECO:0007669"/>
    <property type="project" value="InterPro"/>
</dbReference>
<comment type="catalytic activity">
    <reaction evidence="12">
        <text>K(+)(in) = K(+)(out)</text>
        <dbReference type="Rhea" id="RHEA:29463"/>
        <dbReference type="ChEBI" id="CHEBI:29103"/>
    </reaction>
</comment>
<gene>
    <name evidence="14" type="ORF">JCM5805K_2902</name>
</gene>
<evidence type="ECO:0000256" key="7">
    <source>
        <dbReference type="ARBA" id="ARBA00022958"/>
    </source>
</evidence>
<dbReference type="Proteomes" id="UP000031847">
    <property type="component" value="Unassembled WGS sequence"/>
</dbReference>
<feature type="transmembrane region" description="Helical" evidence="13">
    <location>
        <begin position="239"/>
        <end position="260"/>
    </location>
</feature>
<proteinExistence type="inferred from homology"/>
<comment type="caution">
    <text evidence="14">The sequence shown here is derived from an EMBL/GenBank/DDBJ whole genome shotgun (WGS) entry which is preliminary data.</text>
</comment>
<dbReference type="EMBL" id="BBSI01000041">
    <property type="protein sequence ID" value="GAM81777.1"/>
    <property type="molecule type" value="Genomic_DNA"/>
</dbReference>
<dbReference type="AlphaFoldDB" id="A0A0B8QXH0"/>
<comment type="similarity">
    <text evidence="2">Belongs to the TMEM175 family.</text>
</comment>
<comment type="subcellular location">
    <subcellularLocation>
        <location evidence="1">Membrane</location>
        <topology evidence="1">Multi-pass membrane protein</topology>
    </subcellularLocation>
</comment>
<sequence>MMVLSLLFLIRKKLEKMPKRLQKSSVKKRVPVRSVSKIKTYQSSEKPDQVGEIWQNNIIGSLDNGYSKEQARKQQSQNLTERQKRKIEEMQSNPEMIQAREELKEEFLNTHPQYAKMTSEELQESMTHHALEDEKLRKQKLRHHIEAFADGIIAVIITIMLLEIPVPSGNQGYWEFISSVGIFLVSFVVTANFWFNRHKIFALTEEITEKIIVQDFIFIGLLSLIPLLTKWIMVAPTSFSALNFGLVLIVILLQQELLSYSITKDHFHKMPKSFKFWRRVWLIRLFSTILMNVVIMIIAIIFPFYGHWLFVIVPIFNFLFRMVNDRNQEEEVYAATRSIGVPYLKEG</sequence>
<keyword evidence="4" id="KW-0633">Potassium transport</keyword>
<evidence type="ECO:0000256" key="9">
    <source>
        <dbReference type="ARBA" id="ARBA00023065"/>
    </source>
</evidence>
<evidence type="ECO:0000256" key="12">
    <source>
        <dbReference type="ARBA" id="ARBA00034430"/>
    </source>
</evidence>
<evidence type="ECO:0000313" key="15">
    <source>
        <dbReference type="Proteomes" id="UP000031847"/>
    </source>
</evidence>
<keyword evidence="9" id="KW-0406">Ion transport</keyword>
<dbReference type="GO" id="GO:0016020">
    <property type="term" value="C:membrane"/>
    <property type="evidence" value="ECO:0007669"/>
    <property type="project" value="UniProtKB-SubCell"/>
</dbReference>
<keyword evidence="11" id="KW-0407">Ion channel</keyword>
<accession>A0A0B8QXH0</accession>
<keyword evidence="10 13" id="KW-0472">Membrane</keyword>
<evidence type="ECO:0000256" key="5">
    <source>
        <dbReference type="ARBA" id="ARBA00022692"/>
    </source>
</evidence>
<feature type="transmembrane region" description="Helical" evidence="13">
    <location>
        <begin position="145"/>
        <end position="164"/>
    </location>
</feature>
<evidence type="ECO:0000256" key="1">
    <source>
        <dbReference type="ARBA" id="ARBA00004141"/>
    </source>
</evidence>
<keyword evidence="6" id="KW-0631">Potassium channel</keyword>
<feature type="transmembrane region" description="Helical" evidence="13">
    <location>
        <begin position="216"/>
        <end position="233"/>
    </location>
</feature>
<organism evidence="14 15">
    <name type="scientific">Lactococcus lactis subsp. lactis</name>
    <name type="common">Streptococcus lactis</name>
    <dbReference type="NCBI Taxonomy" id="1360"/>
    <lineage>
        <taxon>Bacteria</taxon>
        <taxon>Bacillati</taxon>
        <taxon>Bacillota</taxon>
        <taxon>Bacilli</taxon>
        <taxon>Lactobacillales</taxon>
        <taxon>Streptococcaceae</taxon>
        <taxon>Lactococcus</taxon>
    </lineage>
</organism>
<protein>
    <submittedName>
        <fullName evidence="14">Predicted integral membrane protein</fullName>
    </submittedName>
</protein>
<reference evidence="14 15" key="1">
    <citation type="submission" date="2015-01" db="EMBL/GenBank/DDBJ databases">
        <title>Lactococcus lactis subsp.lactis JCM 5805 whole genome shotgun sequence.</title>
        <authorList>
            <person name="Fujii T."/>
            <person name="Tomita Y."/>
            <person name="Ikushima S."/>
            <person name="Fujiwara D."/>
        </authorList>
    </citation>
    <scope>NUCLEOTIDE SEQUENCE [LARGE SCALE GENOMIC DNA]</scope>
    <source>
        <strain evidence="14 15">JCM 5805</strain>
    </source>
</reference>
<feature type="transmembrane region" description="Helical" evidence="13">
    <location>
        <begin position="308"/>
        <end position="324"/>
    </location>
</feature>
<evidence type="ECO:0000256" key="10">
    <source>
        <dbReference type="ARBA" id="ARBA00023136"/>
    </source>
</evidence>
<keyword evidence="8 13" id="KW-1133">Transmembrane helix</keyword>
<evidence type="ECO:0000256" key="6">
    <source>
        <dbReference type="ARBA" id="ARBA00022826"/>
    </source>
</evidence>
<evidence type="ECO:0000256" key="8">
    <source>
        <dbReference type="ARBA" id="ARBA00022989"/>
    </source>
</evidence>
<feature type="transmembrane region" description="Helical" evidence="13">
    <location>
        <begin position="281"/>
        <end position="302"/>
    </location>
</feature>
<evidence type="ECO:0000256" key="4">
    <source>
        <dbReference type="ARBA" id="ARBA00022538"/>
    </source>
</evidence>
<evidence type="ECO:0000256" key="11">
    <source>
        <dbReference type="ARBA" id="ARBA00023303"/>
    </source>
</evidence>
<evidence type="ECO:0000256" key="2">
    <source>
        <dbReference type="ARBA" id="ARBA00006920"/>
    </source>
</evidence>
<dbReference type="Pfam" id="PF06736">
    <property type="entry name" value="TMEM175"/>
    <property type="match status" value="1"/>
</dbReference>
<evidence type="ECO:0000256" key="3">
    <source>
        <dbReference type="ARBA" id="ARBA00022448"/>
    </source>
</evidence>